<evidence type="ECO:0000313" key="8">
    <source>
        <dbReference type="Proteomes" id="UP000654108"/>
    </source>
</evidence>
<evidence type="ECO:0000256" key="3">
    <source>
        <dbReference type="ARBA" id="ARBA00022692"/>
    </source>
</evidence>
<keyword evidence="3 6" id="KW-0812">Transmembrane</keyword>
<evidence type="ECO:0000256" key="1">
    <source>
        <dbReference type="ARBA" id="ARBA00004141"/>
    </source>
</evidence>
<evidence type="ECO:0000256" key="4">
    <source>
        <dbReference type="ARBA" id="ARBA00022989"/>
    </source>
</evidence>
<keyword evidence="5 6" id="KW-0472">Membrane</keyword>
<dbReference type="InterPro" id="IPR006214">
    <property type="entry name" value="Bax_inhibitor_1-related"/>
</dbReference>
<feature type="transmembrane region" description="Helical" evidence="6">
    <location>
        <begin position="136"/>
        <end position="155"/>
    </location>
</feature>
<comment type="subcellular location">
    <subcellularLocation>
        <location evidence="1">Membrane</location>
        <topology evidence="1">Multi-pass membrane protein</topology>
    </subcellularLocation>
</comment>
<comment type="similarity">
    <text evidence="2 6">Belongs to the BI1 family.</text>
</comment>
<evidence type="ECO:0000256" key="5">
    <source>
        <dbReference type="ARBA" id="ARBA00023136"/>
    </source>
</evidence>
<dbReference type="GO" id="GO:0005886">
    <property type="term" value="C:plasma membrane"/>
    <property type="evidence" value="ECO:0007669"/>
    <property type="project" value="TreeGrafter"/>
</dbReference>
<accession>A0A927FXB7</accession>
<keyword evidence="4 6" id="KW-1133">Transmembrane helix</keyword>
<feature type="transmembrane region" description="Helical" evidence="6">
    <location>
        <begin position="111"/>
        <end position="130"/>
    </location>
</feature>
<name>A0A927FXB7_9HYPH</name>
<feature type="transmembrane region" description="Helical" evidence="6">
    <location>
        <begin position="192"/>
        <end position="209"/>
    </location>
</feature>
<dbReference type="RefSeq" id="WP_191776567.1">
    <property type="nucleotide sequence ID" value="NZ_JACYFU010000003.1"/>
</dbReference>
<comment type="caution">
    <text evidence="7">The sequence shown here is derived from an EMBL/GenBank/DDBJ whole genome shotgun (WGS) entry which is preliminary data.</text>
</comment>
<organism evidence="7 8">
    <name type="scientific">Devosia oryzisoli</name>
    <dbReference type="NCBI Taxonomy" id="2774138"/>
    <lineage>
        <taxon>Bacteria</taxon>
        <taxon>Pseudomonadati</taxon>
        <taxon>Pseudomonadota</taxon>
        <taxon>Alphaproteobacteria</taxon>
        <taxon>Hyphomicrobiales</taxon>
        <taxon>Devosiaceae</taxon>
        <taxon>Devosia</taxon>
    </lineage>
</organism>
<dbReference type="EMBL" id="JACYFU010000003">
    <property type="protein sequence ID" value="MBD8066523.1"/>
    <property type="molecule type" value="Genomic_DNA"/>
</dbReference>
<dbReference type="Proteomes" id="UP000654108">
    <property type="component" value="Unassembled WGS sequence"/>
</dbReference>
<dbReference type="AlphaFoldDB" id="A0A927FXB7"/>
<feature type="transmembrane region" description="Helical" evidence="6">
    <location>
        <begin position="30"/>
        <end position="53"/>
    </location>
</feature>
<proteinExistence type="inferred from homology"/>
<sequence>MAQYDRQTLGARAGSAAAIDEGLRSYMLRVYNYMGIGLVVTGLVAWFAANAAVTTNADAAAGQLADGTLVTQWGALLFASPLQWVVMLAPLAFVLVLSFGINKLSVPAAQGVFWAFAAVMGLSLSSIFLVYTGASIAKVFFITAATFGAMSLYGYTTKRDLTSMGNFLMMGLIGIIIASVVNIFLGSSMLDFAISVLGVLIFVGLTAYDTQKIKESYSEHYGADVLAKNAIMGALSLYLDFINLFMMLLRLFGNRE</sequence>
<gene>
    <name evidence="7" type="ORF">IC608_13685</name>
</gene>
<dbReference type="Pfam" id="PF01027">
    <property type="entry name" value="Bax1-I"/>
    <property type="match status" value="1"/>
</dbReference>
<feature type="transmembrane region" description="Helical" evidence="6">
    <location>
        <begin position="230"/>
        <end position="252"/>
    </location>
</feature>
<reference evidence="7" key="1">
    <citation type="submission" date="2020-09" db="EMBL/GenBank/DDBJ databases">
        <title>Genome seq and assembly of Devosia sp.</title>
        <authorList>
            <person name="Chhetri G."/>
        </authorList>
    </citation>
    <scope>NUCLEOTIDE SEQUENCE</scope>
    <source>
        <strain evidence="7">PTR5</strain>
    </source>
</reference>
<dbReference type="CDD" id="cd10432">
    <property type="entry name" value="BI-1-like_bacterial"/>
    <property type="match status" value="1"/>
</dbReference>
<dbReference type="PANTHER" id="PTHR23291">
    <property type="entry name" value="BAX INHIBITOR-RELATED"/>
    <property type="match status" value="1"/>
</dbReference>
<keyword evidence="8" id="KW-1185">Reference proteome</keyword>
<dbReference type="PANTHER" id="PTHR23291:SF50">
    <property type="entry name" value="PROTEIN LIFEGUARD 4"/>
    <property type="match status" value="1"/>
</dbReference>
<evidence type="ECO:0000256" key="2">
    <source>
        <dbReference type="ARBA" id="ARBA00010350"/>
    </source>
</evidence>
<evidence type="ECO:0000256" key="6">
    <source>
        <dbReference type="RuleBase" id="RU004379"/>
    </source>
</evidence>
<evidence type="ECO:0000313" key="7">
    <source>
        <dbReference type="EMBL" id="MBD8066523.1"/>
    </source>
</evidence>
<protein>
    <submittedName>
        <fullName evidence="7">Bax inhibitor-1/YccA family protein</fullName>
    </submittedName>
</protein>
<feature type="transmembrane region" description="Helical" evidence="6">
    <location>
        <begin position="73"/>
        <end position="99"/>
    </location>
</feature>
<feature type="transmembrane region" description="Helical" evidence="6">
    <location>
        <begin position="167"/>
        <end position="186"/>
    </location>
</feature>